<organism evidence="2 3">
    <name type="scientific">Lysinibacillus fusiformis</name>
    <dbReference type="NCBI Taxonomy" id="28031"/>
    <lineage>
        <taxon>Bacteria</taxon>
        <taxon>Bacillati</taxon>
        <taxon>Bacillota</taxon>
        <taxon>Bacilli</taxon>
        <taxon>Bacillales</taxon>
        <taxon>Bacillaceae</taxon>
        <taxon>Lysinibacillus</taxon>
    </lineage>
</organism>
<evidence type="ECO:0000313" key="3">
    <source>
        <dbReference type="Proteomes" id="UP000094784"/>
    </source>
</evidence>
<name>A0A1E4R4N1_9BACI</name>
<dbReference type="PANTHER" id="PTHR43236">
    <property type="entry name" value="ANTITOXIN HIGA1"/>
    <property type="match status" value="1"/>
</dbReference>
<dbReference type="Gene3D" id="1.10.10.2910">
    <property type="match status" value="1"/>
</dbReference>
<evidence type="ECO:0000259" key="1">
    <source>
        <dbReference type="Pfam" id="PF06114"/>
    </source>
</evidence>
<sequence length="146" mass="17331">MGWIKKKVEYLYEKYNTRNPFTLAKNLDIEILYWDLPPDIKGFYQYEKRNRFIFINSNLGFEEQLIVCAHELGHALLHTKFNTPFMRANTLFSINKVEIQANTFAAYLLIPDENLFDSYDRMTLFDIAALYNVPIELVELKFKGLF</sequence>
<evidence type="ECO:0000313" key="2">
    <source>
        <dbReference type="EMBL" id="ODV55426.1"/>
    </source>
</evidence>
<accession>A0A1E4R4N1</accession>
<dbReference type="AlphaFoldDB" id="A0A1E4R4N1"/>
<dbReference type="EMBL" id="MECQ01000001">
    <property type="protein sequence ID" value="ODV55426.1"/>
    <property type="molecule type" value="Genomic_DNA"/>
</dbReference>
<dbReference type="PANTHER" id="PTHR43236:SF1">
    <property type="entry name" value="BLL7220 PROTEIN"/>
    <property type="match status" value="1"/>
</dbReference>
<dbReference type="InterPro" id="IPR052345">
    <property type="entry name" value="Rad_response_metalloprotease"/>
</dbReference>
<dbReference type="OrthoDB" id="9816277at2"/>
<dbReference type="Pfam" id="PF06114">
    <property type="entry name" value="Peptidase_M78"/>
    <property type="match status" value="1"/>
</dbReference>
<comment type="caution">
    <text evidence="2">The sequence shown here is derived from an EMBL/GenBank/DDBJ whole genome shotgun (WGS) entry which is preliminary data.</text>
</comment>
<proteinExistence type="predicted"/>
<dbReference type="InterPro" id="IPR010359">
    <property type="entry name" value="IrrE_HExxH"/>
</dbReference>
<dbReference type="RefSeq" id="WP_069480512.1">
    <property type="nucleotide sequence ID" value="NZ_KV766182.1"/>
</dbReference>
<gene>
    <name evidence="2" type="ORF">BG258_05675</name>
</gene>
<reference evidence="2 3" key="1">
    <citation type="submission" date="2016-09" db="EMBL/GenBank/DDBJ databases">
        <title>Draft genome sequence of the soil isolate, Lysinibacillus fusiformis M5, a potential hypoxanthine producer.</title>
        <authorList>
            <person name="Gallegos-Monterrosa R."/>
            <person name="Maroti G."/>
            <person name="Balint B."/>
            <person name="Kovacs A.T."/>
        </authorList>
    </citation>
    <scope>NUCLEOTIDE SEQUENCE [LARGE SCALE GENOMIC DNA]</scope>
    <source>
        <strain evidence="2 3">M5</strain>
    </source>
</reference>
<feature type="domain" description="IrrE N-terminal-like" evidence="1">
    <location>
        <begin position="24"/>
        <end position="141"/>
    </location>
</feature>
<dbReference type="Proteomes" id="UP000094784">
    <property type="component" value="Unassembled WGS sequence"/>
</dbReference>
<protein>
    <recommendedName>
        <fullName evidence="1">IrrE N-terminal-like domain-containing protein</fullName>
    </recommendedName>
</protein>